<evidence type="ECO:0000256" key="10">
    <source>
        <dbReference type="RuleBase" id="RU361156"/>
    </source>
</evidence>
<accession>A0AAW0JVM6</accession>
<evidence type="ECO:0000313" key="12">
    <source>
        <dbReference type="Proteomes" id="UP000237347"/>
    </source>
</evidence>
<dbReference type="PRINTS" id="PR00724">
    <property type="entry name" value="CRBOXYPTASEC"/>
</dbReference>
<dbReference type="InterPro" id="IPR029058">
    <property type="entry name" value="AB_hydrolase_fold"/>
</dbReference>
<keyword evidence="9" id="KW-0325">Glycoprotein</keyword>
<dbReference type="GO" id="GO:0005773">
    <property type="term" value="C:vacuole"/>
    <property type="evidence" value="ECO:0007669"/>
    <property type="project" value="TreeGrafter"/>
</dbReference>
<evidence type="ECO:0000256" key="9">
    <source>
        <dbReference type="ARBA" id="ARBA00023180"/>
    </source>
</evidence>
<dbReference type="PANTHER" id="PTHR11802">
    <property type="entry name" value="SERINE PROTEASE FAMILY S10 SERINE CARBOXYPEPTIDASE"/>
    <property type="match status" value="1"/>
</dbReference>
<keyword evidence="4 10" id="KW-0121">Carboxypeptidase</keyword>
<dbReference type="Proteomes" id="UP000237347">
    <property type="component" value="Unassembled WGS sequence"/>
</dbReference>
<evidence type="ECO:0000256" key="4">
    <source>
        <dbReference type="ARBA" id="ARBA00022645"/>
    </source>
</evidence>
<dbReference type="Gene3D" id="3.40.50.1820">
    <property type="entry name" value="alpha/beta hydrolase"/>
    <property type="match status" value="2"/>
</dbReference>
<dbReference type="InterPro" id="IPR018202">
    <property type="entry name" value="Ser_caboxypep_ser_AS"/>
</dbReference>
<dbReference type="GO" id="GO:0005576">
    <property type="term" value="C:extracellular region"/>
    <property type="evidence" value="ECO:0007669"/>
    <property type="project" value="UniProtKB-SubCell"/>
</dbReference>
<feature type="signal peptide" evidence="10">
    <location>
        <begin position="1"/>
        <end position="21"/>
    </location>
</feature>
<dbReference type="InterPro" id="IPR001563">
    <property type="entry name" value="Peptidase_S10"/>
</dbReference>
<evidence type="ECO:0000256" key="6">
    <source>
        <dbReference type="ARBA" id="ARBA00022729"/>
    </source>
</evidence>
<dbReference type="PANTHER" id="PTHR11802:SF470">
    <property type="entry name" value="CARBOXYPEPTIDASE"/>
    <property type="match status" value="1"/>
</dbReference>
<dbReference type="Gene3D" id="3.40.50.11320">
    <property type="match status" value="1"/>
</dbReference>
<keyword evidence="7 10" id="KW-0378">Hydrolase</keyword>
<proteinExistence type="inferred from homology"/>
<dbReference type="EC" id="3.4.16.-" evidence="10"/>
<reference evidence="11 12" key="1">
    <citation type="journal article" date="2018" name="Sci. Data">
        <title>The draft genome sequence of cork oak.</title>
        <authorList>
            <person name="Ramos A.M."/>
            <person name="Usie A."/>
            <person name="Barbosa P."/>
            <person name="Barros P.M."/>
            <person name="Capote T."/>
            <person name="Chaves I."/>
            <person name="Simoes F."/>
            <person name="Abreu I."/>
            <person name="Carrasquinho I."/>
            <person name="Faro C."/>
            <person name="Guimaraes J.B."/>
            <person name="Mendonca D."/>
            <person name="Nobrega F."/>
            <person name="Rodrigues L."/>
            <person name="Saibo N.J.M."/>
            <person name="Varela M.C."/>
            <person name="Egas C."/>
            <person name="Matos J."/>
            <person name="Miguel C.M."/>
            <person name="Oliveira M.M."/>
            <person name="Ricardo C.P."/>
            <person name="Goncalves S."/>
        </authorList>
    </citation>
    <scope>NUCLEOTIDE SEQUENCE [LARGE SCALE GENOMIC DNA]</scope>
    <source>
        <strain evidence="12">cv. HL8</strain>
    </source>
</reference>
<dbReference type="Pfam" id="PF00450">
    <property type="entry name" value="Peptidase_S10"/>
    <property type="match status" value="2"/>
</dbReference>
<comment type="caution">
    <text evidence="11">The sequence shown here is derived from an EMBL/GenBank/DDBJ whole genome shotgun (WGS) entry which is preliminary data.</text>
</comment>
<protein>
    <recommendedName>
        <fullName evidence="10">Carboxypeptidase</fullName>
        <ecNumber evidence="10">3.4.16.-</ecNumber>
    </recommendedName>
</protein>
<dbReference type="PROSITE" id="PS00560">
    <property type="entry name" value="CARBOXYPEPT_SER_HIS"/>
    <property type="match status" value="1"/>
</dbReference>
<name>A0AAW0JVM6_QUESU</name>
<dbReference type="AlphaFoldDB" id="A0AAW0JVM6"/>
<dbReference type="GO" id="GO:0004185">
    <property type="term" value="F:serine-type carboxypeptidase activity"/>
    <property type="evidence" value="ECO:0007669"/>
    <property type="project" value="UniProtKB-UniRule"/>
</dbReference>
<evidence type="ECO:0000256" key="3">
    <source>
        <dbReference type="ARBA" id="ARBA00022525"/>
    </source>
</evidence>
<keyword evidence="3" id="KW-0964">Secreted</keyword>
<comment type="subcellular location">
    <subcellularLocation>
        <location evidence="1">Secreted</location>
    </subcellularLocation>
</comment>
<keyword evidence="6 10" id="KW-0732">Signal</keyword>
<gene>
    <name evidence="11" type="primary">CXP:2-3_0</name>
    <name evidence="11" type="ORF">CFP56_027927</name>
</gene>
<keyword evidence="8" id="KW-1015">Disulfide bond</keyword>
<dbReference type="PROSITE" id="PS00131">
    <property type="entry name" value="CARBOXYPEPT_SER_SER"/>
    <property type="match status" value="1"/>
</dbReference>
<evidence type="ECO:0000256" key="7">
    <source>
        <dbReference type="ARBA" id="ARBA00022801"/>
    </source>
</evidence>
<evidence type="ECO:0000256" key="8">
    <source>
        <dbReference type="ARBA" id="ARBA00023157"/>
    </source>
</evidence>
<dbReference type="FunFam" id="3.40.50.1820:FF:000030">
    <property type="entry name" value="Carboxypeptidase"/>
    <property type="match status" value="1"/>
</dbReference>
<dbReference type="SUPFAM" id="SSF53474">
    <property type="entry name" value="alpha/beta-Hydrolases"/>
    <property type="match status" value="2"/>
</dbReference>
<organism evidence="11 12">
    <name type="scientific">Quercus suber</name>
    <name type="common">Cork oak</name>
    <dbReference type="NCBI Taxonomy" id="58331"/>
    <lineage>
        <taxon>Eukaryota</taxon>
        <taxon>Viridiplantae</taxon>
        <taxon>Streptophyta</taxon>
        <taxon>Embryophyta</taxon>
        <taxon>Tracheophyta</taxon>
        <taxon>Spermatophyta</taxon>
        <taxon>Magnoliopsida</taxon>
        <taxon>eudicotyledons</taxon>
        <taxon>Gunneridae</taxon>
        <taxon>Pentapetalae</taxon>
        <taxon>rosids</taxon>
        <taxon>fabids</taxon>
        <taxon>Fagales</taxon>
        <taxon>Fagaceae</taxon>
        <taxon>Quercus</taxon>
    </lineage>
</organism>
<dbReference type="FunFam" id="3.40.50.11320:FF:000001">
    <property type="entry name" value="Carboxypeptidase"/>
    <property type="match status" value="1"/>
</dbReference>
<keyword evidence="12" id="KW-1185">Reference proteome</keyword>
<dbReference type="Gene3D" id="6.10.250.940">
    <property type="match status" value="1"/>
</dbReference>
<dbReference type="EMBL" id="PKMF04000455">
    <property type="protein sequence ID" value="KAK7830812.1"/>
    <property type="molecule type" value="Genomic_DNA"/>
</dbReference>
<dbReference type="InterPro" id="IPR033124">
    <property type="entry name" value="Ser_caboxypep_his_AS"/>
</dbReference>
<feature type="chain" id="PRO_5043091104" description="Carboxypeptidase" evidence="10">
    <location>
        <begin position="22"/>
        <end position="608"/>
    </location>
</feature>
<dbReference type="GO" id="GO:0006508">
    <property type="term" value="P:proteolysis"/>
    <property type="evidence" value="ECO:0007669"/>
    <property type="project" value="UniProtKB-KW"/>
</dbReference>
<evidence type="ECO:0000256" key="1">
    <source>
        <dbReference type="ARBA" id="ARBA00004613"/>
    </source>
</evidence>
<evidence type="ECO:0000256" key="2">
    <source>
        <dbReference type="ARBA" id="ARBA00009431"/>
    </source>
</evidence>
<comment type="similarity">
    <text evidence="2 10">Belongs to the peptidase S10 family.</text>
</comment>
<evidence type="ECO:0000256" key="5">
    <source>
        <dbReference type="ARBA" id="ARBA00022670"/>
    </source>
</evidence>
<evidence type="ECO:0000313" key="11">
    <source>
        <dbReference type="EMBL" id="KAK7830812.1"/>
    </source>
</evidence>
<keyword evidence="5 10" id="KW-0645">Protease</keyword>
<sequence>MKLSFLTRFLVILSFHHFIFPIFCNSSQTDNLFELLKSRKSRNPPNTELWVELDNNDNSFSPAYIGPQDGFKKADKINALPGQPKGVDFDRYAGYITVDPKAGRELFYYFVESPHNSATKPLVLWLNGGKVLLLLSFHHLVFPIYCNASQTDNLSELLKSRKSQNPPNTELWVGLHNYNSNYSPVYIGPQDGLKEADKIDALPGQPQGVDFDQYAGYITVDPNAGRELFYYFVESPQNSITNPLVLWLNGGPGCSSLGYGAFEELGPFRVNSDGKTLFRNDYAWNSVANVIFLESPAGVGFSYSNTSLDYSKNGDKRTAEDSYTFLVNWLERFPQYKNRDFFITGESYAGHYVPQLAHTILSKNNNTNQTVINLKGIAIGNALIDDNNSIMGMFDYYWTHALNSDETNAGIHQYCNFVTGNFSSKCYNYLIQGEAEMGNLDIYNIYAPLCKSSGPKSGPSGSVHDFDPCSKNYVSAYLNLAEVQTALHANATTWEACRGFIWRDSPTTILPIINELISSGISVWIYSGDTDGRIPVTSSRYSINTLKLPVTTAWRPWYYDNEVGGYVVGYKGVTFTTIRGAGHEVPSYQPERAQTMISSFLTGKLPPS</sequence>